<dbReference type="InterPro" id="IPR001557">
    <property type="entry name" value="L-lactate/malate_DH"/>
</dbReference>
<feature type="binding site" evidence="8">
    <location>
        <position position="99"/>
    </location>
    <ligand>
        <name>NAD(+)</name>
        <dbReference type="ChEBI" id="CHEBI:57540"/>
    </ligand>
</feature>
<evidence type="ECO:0000259" key="11">
    <source>
        <dbReference type="Pfam" id="PF00056"/>
    </source>
</evidence>
<keyword evidence="14" id="KW-1185">Reference proteome</keyword>
<dbReference type="STRING" id="796925.A0A137NWL0"/>
<dbReference type="UniPathway" id="UPA00554">
    <property type="reaction ID" value="UER00611"/>
</dbReference>
<dbReference type="GO" id="GO:0006089">
    <property type="term" value="P:lactate metabolic process"/>
    <property type="evidence" value="ECO:0007669"/>
    <property type="project" value="TreeGrafter"/>
</dbReference>
<accession>A0A137NWL0</accession>
<dbReference type="PRINTS" id="PR00086">
    <property type="entry name" value="LLDHDRGNASE"/>
</dbReference>
<comment type="pathway">
    <text evidence="1">Fermentation; pyruvate fermentation to lactate; (S)-lactate from pyruvate: step 1/1.</text>
</comment>
<dbReference type="SUPFAM" id="SSF51735">
    <property type="entry name" value="NAD(P)-binding Rossmann-fold domains"/>
    <property type="match status" value="1"/>
</dbReference>
<feature type="binding site" evidence="8">
    <location>
        <begin position="15"/>
        <end position="20"/>
    </location>
    <ligand>
        <name>NAD(+)</name>
        <dbReference type="ChEBI" id="CHEBI:57540"/>
    </ligand>
</feature>
<feature type="active site" description="Proton acceptor" evidence="7">
    <location>
        <position position="179"/>
    </location>
</feature>
<dbReference type="Pfam" id="PF00056">
    <property type="entry name" value="Ldh_1_N"/>
    <property type="match status" value="1"/>
</dbReference>
<evidence type="ECO:0000256" key="3">
    <source>
        <dbReference type="ARBA" id="ARBA00012967"/>
    </source>
</evidence>
<comment type="similarity">
    <text evidence="2">Belongs to the LDH/MDH superfamily. LDH family.</text>
</comment>
<dbReference type="PANTHER" id="PTHR43128">
    <property type="entry name" value="L-2-HYDROXYCARBOXYLATE DEHYDROGENASE (NAD(P)(+))"/>
    <property type="match status" value="1"/>
</dbReference>
<feature type="domain" description="Lactate/malate dehydrogenase N-terminal" evidence="11">
    <location>
        <begin position="10"/>
        <end position="146"/>
    </location>
</feature>
<dbReference type="SUPFAM" id="SSF56327">
    <property type="entry name" value="LDH C-terminal domain-like"/>
    <property type="match status" value="1"/>
</dbReference>
<dbReference type="GO" id="GO:0005737">
    <property type="term" value="C:cytoplasm"/>
    <property type="evidence" value="ECO:0007669"/>
    <property type="project" value="InterPro"/>
</dbReference>
<dbReference type="PANTHER" id="PTHR43128:SF16">
    <property type="entry name" value="L-LACTATE DEHYDROGENASE"/>
    <property type="match status" value="1"/>
</dbReference>
<dbReference type="InterPro" id="IPR011304">
    <property type="entry name" value="L-lactate_DH"/>
</dbReference>
<keyword evidence="10" id="KW-0812">Transmembrane</keyword>
<dbReference type="InterPro" id="IPR022383">
    <property type="entry name" value="Lactate/malate_DH_C"/>
</dbReference>
<feature type="transmembrane region" description="Helical" evidence="10">
    <location>
        <begin position="12"/>
        <end position="32"/>
    </location>
</feature>
<dbReference type="InterPro" id="IPR001236">
    <property type="entry name" value="Lactate/malate_DH_N"/>
</dbReference>
<proteinExistence type="inferred from homology"/>
<dbReference type="Proteomes" id="UP000070444">
    <property type="component" value="Unassembled WGS sequence"/>
</dbReference>
<dbReference type="EMBL" id="KQ964669">
    <property type="protein sequence ID" value="KXN67004.1"/>
    <property type="molecule type" value="Genomic_DNA"/>
</dbReference>
<keyword evidence="10" id="KW-0472">Membrane</keyword>
<evidence type="ECO:0000256" key="9">
    <source>
        <dbReference type="RuleBase" id="RU003369"/>
    </source>
</evidence>
<feature type="binding site" evidence="8">
    <location>
        <position position="40"/>
    </location>
    <ligand>
        <name>NAD(+)</name>
        <dbReference type="ChEBI" id="CHEBI:57540"/>
    </ligand>
</feature>
<dbReference type="Gene3D" id="3.40.50.720">
    <property type="entry name" value="NAD(P)-binding Rossmann-like Domain"/>
    <property type="match status" value="1"/>
</dbReference>
<dbReference type="AlphaFoldDB" id="A0A137NWL0"/>
<dbReference type="NCBIfam" id="TIGR01771">
    <property type="entry name" value="L-LDH-NAD"/>
    <property type="match status" value="1"/>
</dbReference>
<evidence type="ECO:0000256" key="1">
    <source>
        <dbReference type="ARBA" id="ARBA00004843"/>
    </source>
</evidence>
<keyword evidence="10" id="KW-1133">Transmembrane helix</keyword>
<protein>
    <recommendedName>
        <fullName evidence="3">L-lactate dehydrogenase</fullName>
        <ecNumber evidence="3">1.1.1.27</ecNumber>
    </recommendedName>
</protein>
<gene>
    <name evidence="13" type="ORF">CONCODRAFT_61377</name>
</gene>
<evidence type="ECO:0000256" key="2">
    <source>
        <dbReference type="ARBA" id="ARBA00006054"/>
    </source>
</evidence>
<dbReference type="Gene3D" id="3.90.110.10">
    <property type="entry name" value="Lactate dehydrogenase/glycoside hydrolase, family 4, C-terminal"/>
    <property type="match status" value="1"/>
</dbReference>
<dbReference type="Pfam" id="PF02866">
    <property type="entry name" value="Ldh_1_C"/>
    <property type="match status" value="1"/>
</dbReference>
<evidence type="ECO:0000256" key="6">
    <source>
        <dbReference type="ARBA" id="ARBA00049258"/>
    </source>
</evidence>
<evidence type="ECO:0000259" key="12">
    <source>
        <dbReference type="Pfam" id="PF02866"/>
    </source>
</evidence>
<keyword evidence="4 9" id="KW-0560">Oxidoreductase</keyword>
<evidence type="ECO:0000256" key="8">
    <source>
        <dbReference type="PIRSR" id="PIRSR000102-3"/>
    </source>
</evidence>
<dbReference type="PIRSF" id="PIRSF000102">
    <property type="entry name" value="Lac_mal_DH"/>
    <property type="match status" value="1"/>
</dbReference>
<evidence type="ECO:0000256" key="7">
    <source>
        <dbReference type="PIRSR" id="PIRSR000102-1"/>
    </source>
</evidence>
<feature type="domain" description="Lactate/malate dehydrogenase C-terminal" evidence="12">
    <location>
        <begin position="149"/>
        <end position="305"/>
    </location>
</feature>
<dbReference type="EC" id="1.1.1.27" evidence="3"/>
<evidence type="ECO:0000256" key="5">
    <source>
        <dbReference type="ARBA" id="ARBA00023027"/>
    </source>
</evidence>
<reference evidence="13 14" key="1">
    <citation type="journal article" date="2015" name="Genome Biol. Evol.">
        <title>Phylogenomic analyses indicate that early fungi evolved digesting cell walls of algal ancestors of land plants.</title>
        <authorList>
            <person name="Chang Y."/>
            <person name="Wang S."/>
            <person name="Sekimoto S."/>
            <person name="Aerts A.L."/>
            <person name="Choi C."/>
            <person name="Clum A."/>
            <person name="LaButti K.M."/>
            <person name="Lindquist E.A."/>
            <person name="Yee Ngan C."/>
            <person name="Ohm R.A."/>
            <person name="Salamov A.A."/>
            <person name="Grigoriev I.V."/>
            <person name="Spatafora J.W."/>
            <person name="Berbee M.L."/>
        </authorList>
    </citation>
    <scope>NUCLEOTIDE SEQUENCE [LARGE SCALE GENOMIC DNA]</scope>
    <source>
        <strain evidence="13 14">NRRL 28638</strain>
    </source>
</reference>
<feature type="binding site" evidence="8">
    <location>
        <begin position="122"/>
        <end position="124"/>
    </location>
    <ligand>
        <name>NAD(+)</name>
        <dbReference type="ChEBI" id="CHEBI:57540"/>
    </ligand>
</feature>
<dbReference type="GO" id="GO:0004459">
    <property type="term" value="F:L-lactate dehydrogenase (NAD+) activity"/>
    <property type="evidence" value="ECO:0007669"/>
    <property type="project" value="UniProtKB-EC"/>
</dbReference>
<comment type="catalytic activity">
    <reaction evidence="6">
        <text>(S)-lactate + NAD(+) = pyruvate + NADH + H(+)</text>
        <dbReference type="Rhea" id="RHEA:23444"/>
        <dbReference type="ChEBI" id="CHEBI:15361"/>
        <dbReference type="ChEBI" id="CHEBI:15378"/>
        <dbReference type="ChEBI" id="CHEBI:16651"/>
        <dbReference type="ChEBI" id="CHEBI:57540"/>
        <dbReference type="ChEBI" id="CHEBI:57945"/>
        <dbReference type="EC" id="1.1.1.27"/>
    </reaction>
</comment>
<evidence type="ECO:0000313" key="14">
    <source>
        <dbReference type="Proteomes" id="UP000070444"/>
    </source>
</evidence>
<name>A0A137NWL0_CONC2</name>
<keyword evidence="5 8" id="KW-0520">NAD</keyword>
<dbReference type="InterPro" id="IPR015955">
    <property type="entry name" value="Lactate_DH/Glyco_Ohase_4_C"/>
</dbReference>
<dbReference type="OrthoDB" id="6270329at2759"/>
<organism evidence="13 14">
    <name type="scientific">Conidiobolus coronatus (strain ATCC 28846 / CBS 209.66 / NRRL 28638)</name>
    <name type="common">Delacroixia coronata</name>
    <dbReference type="NCBI Taxonomy" id="796925"/>
    <lineage>
        <taxon>Eukaryota</taxon>
        <taxon>Fungi</taxon>
        <taxon>Fungi incertae sedis</taxon>
        <taxon>Zoopagomycota</taxon>
        <taxon>Entomophthoromycotina</taxon>
        <taxon>Entomophthoromycetes</taxon>
        <taxon>Entomophthorales</taxon>
        <taxon>Ancylistaceae</taxon>
        <taxon>Conidiobolus</taxon>
    </lineage>
</organism>
<evidence type="ECO:0000256" key="10">
    <source>
        <dbReference type="SAM" id="Phobius"/>
    </source>
</evidence>
<dbReference type="OMA" id="EGQYGHK"/>
<evidence type="ECO:0000313" key="13">
    <source>
        <dbReference type="EMBL" id="KXN67004.1"/>
    </source>
</evidence>
<evidence type="ECO:0000256" key="4">
    <source>
        <dbReference type="ARBA" id="ARBA00023002"/>
    </source>
</evidence>
<dbReference type="InterPro" id="IPR036291">
    <property type="entry name" value="NAD(P)-bd_dom_sf"/>
</dbReference>
<sequence>MSSQEYKKDKIVVVGAGSVGSAIAFSLLLSSISAEIELIDLNAGLAKGNALDLNDIQFLSHSKITDNTLEDSKGADIIIITAGAKQKPDEPRESLVSRNDAILRSIVDKMGPNNPNAIWLLVANPVDTLTQLAQHITKLPHAKVIGSGTYLDSQRLRFTLSNLLNVNQNYIHCSVIGEHGDNQMIAWSSARVGGQSLLSYEKMKECNLDEIGQNVMRKAYEIIKHKGATSFGIASCVTNICKVILTDAHYIIPVSCYCEKYGLYLSMPAILGRDGVKEVVYPEMNDEELARLDNTVSTMKNTLAKLNLN</sequence>